<evidence type="ECO:0000256" key="1">
    <source>
        <dbReference type="SAM" id="SignalP"/>
    </source>
</evidence>
<dbReference type="OrthoDB" id="3270520at2759"/>
<comment type="caution">
    <text evidence="2">The sequence shown here is derived from an EMBL/GenBank/DDBJ whole genome shotgun (WGS) entry which is preliminary data.</text>
</comment>
<dbReference type="AlphaFoldDB" id="A0A9P5TWF9"/>
<dbReference type="Proteomes" id="UP000772434">
    <property type="component" value="Unassembled WGS sequence"/>
</dbReference>
<evidence type="ECO:0000313" key="3">
    <source>
        <dbReference type="Proteomes" id="UP000772434"/>
    </source>
</evidence>
<proteinExistence type="predicted"/>
<accession>A0A9P5TWF9</accession>
<feature type="signal peptide" evidence="1">
    <location>
        <begin position="1"/>
        <end position="21"/>
    </location>
</feature>
<feature type="chain" id="PRO_5040334531" evidence="1">
    <location>
        <begin position="22"/>
        <end position="187"/>
    </location>
</feature>
<gene>
    <name evidence="2" type="ORF">BDP27DRAFT_1372708</name>
</gene>
<keyword evidence="3" id="KW-1185">Reference proteome</keyword>
<name>A0A9P5TWF9_9AGAR</name>
<protein>
    <submittedName>
        <fullName evidence="2">Uncharacterized protein</fullName>
    </submittedName>
</protein>
<organism evidence="2 3">
    <name type="scientific">Rhodocollybia butyracea</name>
    <dbReference type="NCBI Taxonomy" id="206335"/>
    <lineage>
        <taxon>Eukaryota</taxon>
        <taxon>Fungi</taxon>
        <taxon>Dikarya</taxon>
        <taxon>Basidiomycota</taxon>
        <taxon>Agaricomycotina</taxon>
        <taxon>Agaricomycetes</taxon>
        <taxon>Agaricomycetidae</taxon>
        <taxon>Agaricales</taxon>
        <taxon>Marasmiineae</taxon>
        <taxon>Omphalotaceae</taxon>
        <taxon>Rhodocollybia</taxon>
    </lineage>
</organism>
<keyword evidence="1" id="KW-0732">Signal</keyword>
<dbReference type="EMBL" id="JADNRY010000390">
    <property type="protein sequence ID" value="KAF9058365.1"/>
    <property type="molecule type" value="Genomic_DNA"/>
</dbReference>
<evidence type="ECO:0000313" key="2">
    <source>
        <dbReference type="EMBL" id="KAF9058365.1"/>
    </source>
</evidence>
<reference evidence="2" key="1">
    <citation type="submission" date="2020-11" db="EMBL/GenBank/DDBJ databases">
        <authorList>
            <consortium name="DOE Joint Genome Institute"/>
            <person name="Ahrendt S."/>
            <person name="Riley R."/>
            <person name="Andreopoulos W."/>
            <person name="Labutti K."/>
            <person name="Pangilinan J."/>
            <person name="Ruiz-Duenas F.J."/>
            <person name="Barrasa J.M."/>
            <person name="Sanchez-Garcia M."/>
            <person name="Camarero S."/>
            <person name="Miyauchi S."/>
            <person name="Serrano A."/>
            <person name="Linde D."/>
            <person name="Babiker R."/>
            <person name="Drula E."/>
            <person name="Ayuso-Fernandez I."/>
            <person name="Pacheco R."/>
            <person name="Padilla G."/>
            <person name="Ferreira P."/>
            <person name="Barriuso J."/>
            <person name="Kellner H."/>
            <person name="Castanera R."/>
            <person name="Alfaro M."/>
            <person name="Ramirez L."/>
            <person name="Pisabarro A.G."/>
            <person name="Kuo A."/>
            <person name="Tritt A."/>
            <person name="Lipzen A."/>
            <person name="He G."/>
            <person name="Yan M."/>
            <person name="Ng V."/>
            <person name="Cullen D."/>
            <person name="Martin F."/>
            <person name="Rosso M.-N."/>
            <person name="Henrissat B."/>
            <person name="Hibbett D."/>
            <person name="Martinez A.T."/>
            <person name="Grigoriev I.V."/>
        </authorList>
    </citation>
    <scope>NUCLEOTIDE SEQUENCE</scope>
    <source>
        <strain evidence="2">AH 40177</strain>
    </source>
</reference>
<sequence length="187" mass="21842">MGDVVCLLLLCLSVMQQLLKQERSTFGNTLTKLRNRLGVQTMTSLAEVKMHVQDEHLEIETGRRTRRRFGNAPHQEKRPLEISCNSEKYSCNIKRATKITQIFLFCKIFWNYQKFTDSIEKSNPEMPIRWRESLWLRSLRGMQECAMLMPVLCSTMCEFFSACSARQRSRTAALPGGVVMIDVKYYW</sequence>